<proteinExistence type="predicted"/>
<dbReference type="RefSeq" id="WP_195893174.1">
    <property type="nucleotide sequence ID" value="NZ_JADOGI010000001.1"/>
</dbReference>
<accession>A0A931A0Y6</accession>
<keyword evidence="2" id="KW-1185">Reference proteome</keyword>
<comment type="caution">
    <text evidence="1">The sequence shown here is derived from an EMBL/GenBank/DDBJ whole genome shotgun (WGS) entry which is preliminary data.</text>
</comment>
<dbReference type="Proteomes" id="UP000605361">
    <property type="component" value="Unassembled WGS sequence"/>
</dbReference>
<dbReference type="AlphaFoldDB" id="A0A931A0Y6"/>
<name>A0A931A0Y6_9ACTN</name>
<protein>
    <submittedName>
        <fullName evidence="1">Uncharacterized protein</fullName>
    </submittedName>
</protein>
<evidence type="ECO:0000313" key="1">
    <source>
        <dbReference type="EMBL" id="MBF8184182.1"/>
    </source>
</evidence>
<reference evidence="1" key="1">
    <citation type="submission" date="2020-11" db="EMBL/GenBank/DDBJ databases">
        <title>Whole-genome analyses of Nonomuraea sp. K274.</title>
        <authorList>
            <person name="Veyisoglu A."/>
        </authorList>
    </citation>
    <scope>NUCLEOTIDE SEQUENCE</scope>
    <source>
        <strain evidence="1">K274</strain>
    </source>
</reference>
<evidence type="ECO:0000313" key="2">
    <source>
        <dbReference type="Proteomes" id="UP000605361"/>
    </source>
</evidence>
<organism evidence="1 2">
    <name type="scientific">Nonomuraea cypriaca</name>
    <dbReference type="NCBI Taxonomy" id="1187855"/>
    <lineage>
        <taxon>Bacteria</taxon>
        <taxon>Bacillati</taxon>
        <taxon>Actinomycetota</taxon>
        <taxon>Actinomycetes</taxon>
        <taxon>Streptosporangiales</taxon>
        <taxon>Streptosporangiaceae</taxon>
        <taxon>Nonomuraea</taxon>
    </lineage>
</organism>
<dbReference type="EMBL" id="JADOGI010000001">
    <property type="protein sequence ID" value="MBF8184182.1"/>
    <property type="molecule type" value="Genomic_DNA"/>
</dbReference>
<sequence>MRLILDTMLWGYIGQTGSREKFERCALAHGWKVCTPPATLMETFRDTNAERRTAGILALMSPHWVRLHTEADMECMEIVAEAKRLRPKWVRQLPRPGRPAALRDFWKHQIWRATARDPDYMALFRSPGKEQQEREEVKLVDAMRWNRRERLRVNRSSWRLDDITVTPTDDALVEDLYGWEAGVPVEPWRLQGRDVLRYALRNRHGVDRPDVDTTVADWLDPYLHLNNMVKDKDDFGRFWLFEVERTRMPRHWMRWAIQESQTMAKVRSSDGRDGQIASYLFDAEVFLTEDGNFFDALERVKEVSLTPFADVRRVRIHPNDADVVEIIESALT</sequence>
<gene>
    <name evidence="1" type="ORF">ITP53_00145</name>
</gene>